<dbReference type="NCBIfam" id="TIGR01536">
    <property type="entry name" value="asn_synth_AEB"/>
    <property type="match status" value="1"/>
</dbReference>
<evidence type="ECO:0000256" key="4">
    <source>
        <dbReference type="ARBA" id="ARBA00022741"/>
    </source>
</evidence>
<dbReference type="InterPro" id="IPR014729">
    <property type="entry name" value="Rossmann-like_a/b/a_fold"/>
</dbReference>
<dbReference type="PATRIC" id="fig|320787.5.peg.2473"/>
<evidence type="ECO:0000313" key="11">
    <source>
        <dbReference type="EMBL" id="AKP51674.1"/>
    </source>
</evidence>
<name>A0A0H4PBP7_9BACT</name>
<keyword evidence="4 9" id="KW-0547">Nucleotide-binding</keyword>
<dbReference type="PROSITE" id="PS51278">
    <property type="entry name" value="GATASE_TYPE_2"/>
    <property type="match status" value="1"/>
</dbReference>
<dbReference type="InterPro" id="IPR006426">
    <property type="entry name" value="Asn_synth_AEB"/>
</dbReference>
<comment type="similarity">
    <text evidence="2">Belongs to the asparagine synthetase family.</text>
</comment>
<dbReference type="Gene3D" id="3.40.50.620">
    <property type="entry name" value="HUPs"/>
    <property type="match status" value="1"/>
</dbReference>
<evidence type="ECO:0000256" key="2">
    <source>
        <dbReference type="ARBA" id="ARBA00005752"/>
    </source>
</evidence>
<proteinExistence type="inferred from homology"/>
<organism evidence="11 12">
    <name type="scientific">Cyclobacterium amurskyense</name>
    <dbReference type="NCBI Taxonomy" id="320787"/>
    <lineage>
        <taxon>Bacteria</taxon>
        <taxon>Pseudomonadati</taxon>
        <taxon>Bacteroidota</taxon>
        <taxon>Cytophagia</taxon>
        <taxon>Cytophagales</taxon>
        <taxon>Cyclobacteriaceae</taxon>
        <taxon>Cyclobacterium</taxon>
    </lineage>
</organism>
<dbReference type="SUPFAM" id="SSF52402">
    <property type="entry name" value="Adenine nucleotide alpha hydrolases-like"/>
    <property type="match status" value="1"/>
</dbReference>
<gene>
    <name evidence="11" type="ORF">CA2015_2254</name>
</gene>
<dbReference type="EMBL" id="CP012040">
    <property type="protein sequence ID" value="AKP51674.1"/>
    <property type="molecule type" value="Genomic_DNA"/>
</dbReference>
<evidence type="ECO:0000256" key="8">
    <source>
        <dbReference type="PIRSR" id="PIRSR001589-1"/>
    </source>
</evidence>
<evidence type="ECO:0000256" key="7">
    <source>
        <dbReference type="ARBA" id="ARBA00048741"/>
    </source>
</evidence>
<feature type="binding site" evidence="9">
    <location>
        <begin position="363"/>
        <end position="364"/>
    </location>
    <ligand>
        <name>ATP</name>
        <dbReference type="ChEBI" id="CHEBI:30616"/>
    </ligand>
</feature>
<evidence type="ECO:0000256" key="1">
    <source>
        <dbReference type="ARBA" id="ARBA00005187"/>
    </source>
</evidence>
<dbReference type="STRING" id="320787.CA2015_2254"/>
<dbReference type="OrthoDB" id="9763290at2"/>
<evidence type="ECO:0000259" key="10">
    <source>
        <dbReference type="PROSITE" id="PS51278"/>
    </source>
</evidence>
<sequence>MCGVHLLVDRSVTNQDAINKMVESCTHRGPDHRQIIKISDGVFLASNRLKIMDPRDEANQPITNEDKTAFLSWNGFLYNFQDLKNQLLDEGVIFKTRSDGEILFQWLQHKGKEGIQALEGMFAFVYVDIKTSEILLVRDPVGMKSLFYTHKKNRLICSSEAKCLIQAIEDKPILNSEQILPYWYLRTSLPSASFFTGLNELLPGQIEVFGLDGSKKKSLKIKVKSTVKGKIESPSQSLFKQYLTEAVLKHFTADVPVGMVLSGGADSSLLYHIWFKEMGIPLPTYTIGFESPYPKNFKDAEYAAELTKKYGGGNQEIKIGPDFFLQSWDEYLSQLDQPVGDSASYLTWAIAREARKNVKVLVSGVGADELFGGYNRHIAYKSYLRRPQFWHWSALFFQKAPFFNRSQKKFLQGIHKNPIRTFINFAALSPVPEALGEFLETQYPREGGDFKRALTWDQKMYLVQDLLKIHDNACMSQGIEGRAPFLDWPLLELSNQMNSELLIKTTPKSWIKELLVAEGLGNIAKREKSGFGLPIKEWFIHHAGFRNKLCSAVKDFGKKFGDLIPNEWQGLLKCPENHIHAHYLLLFNVFLLSEWINKNTT</sequence>
<feature type="binding site" evidence="9">
    <location>
        <position position="99"/>
    </location>
    <ligand>
        <name>L-glutamine</name>
        <dbReference type="ChEBI" id="CHEBI:58359"/>
    </ligand>
</feature>
<keyword evidence="8" id="KW-0061">Asparagine biosynthesis</keyword>
<accession>A0A0H4PBP7</accession>
<dbReference type="Pfam" id="PF13537">
    <property type="entry name" value="GATase_7"/>
    <property type="match status" value="1"/>
</dbReference>
<reference evidence="11 12" key="1">
    <citation type="submission" date="2015-07" db="EMBL/GenBank/DDBJ databases">
        <authorList>
            <person name="Kim K.M."/>
        </authorList>
    </citation>
    <scope>NUCLEOTIDE SEQUENCE [LARGE SCALE GENOMIC DNA]</scope>
    <source>
        <strain evidence="11 12">KCTC 12363</strain>
    </source>
</reference>
<evidence type="ECO:0000256" key="6">
    <source>
        <dbReference type="ARBA" id="ARBA00022962"/>
    </source>
</evidence>
<dbReference type="GO" id="GO:0004066">
    <property type="term" value="F:asparagine synthase (glutamine-hydrolyzing) activity"/>
    <property type="evidence" value="ECO:0007669"/>
    <property type="project" value="UniProtKB-EC"/>
</dbReference>
<protein>
    <recommendedName>
        <fullName evidence="3">asparagine synthase (glutamine-hydrolyzing)</fullName>
        <ecNumber evidence="3">6.3.5.4</ecNumber>
    </recommendedName>
</protein>
<dbReference type="PIRSF" id="PIRSF001589">
    <property type="entry name" value="Asn_synthetase_glu-h"/>
    <property type="match status" value="1"/>
</dbReference>
<dbReference type="AlphaFoldDB" id="A0A0H4PBP7"/>
<feature type="domain" description="Glutamine amidotransferase type-2" evidence="10">
    <location>
        <begin position="2"/>
        <end position="212"/>
    </location>
</feature>
<dbReference type="InterPro" id="IPR051786">
    <property type="entry name" value="ASN_synthetase/amidase"/>
</dbReference>
<keyword evidence="8" id="KW-0028">Amino-acid biosynthesis</keyword>
<dbReference type="GO" id="GO:0005829">
    <property type="term" value="C:cytosol"/>
    <property type="evidence" value="ECO:0007669"/>
    <property type="project" value="TreeGrafter"/>
</dbReference>
<evidence type="ECO:0000256" key="3">
    <source>
        <dbReference type="ARBA" id="ARBA00012737"/>
    </source>
</evidence>
<dbReference type="RefSeq" id="WP_048641985.1">
    <property type="nucleotide sequence ID" value="NZ_CP012040.1"/>
</dbReference>
<evidence type="ECO:0000256" key="5">
    <source>
        <dbReference type="ARBA" id="ARBA00022840"/>
    </source>
</evidence>
<dbReference type="GO" id="GO:0006529">
    <property type="term" value="P:asparagine biosynthetic process"/>
    <property type="evidence" value="ECO:0007669"/>
    <property type="project" value="UniProtKB-KW"/>
</dbReference>
<evidence type="ECO:0000256" key="9">
    <source>
        <dbReference type="PIRSR" id="PIRSR001589-2"/>
    </source>
</evidence>
<keyword evidence="5 9" id="KW-0067">ATP-binding</keyword>
<dbReference type="Gene3D" id="3.60.20.10">
    <property type="entry name" value="Glutamine Phosphoribosylpyrophosphate, subunit 1, domain 1"/>
    <property type="match status" value="1"/>
</dbReference>
<dbReference type="CDD" id="cd01991">
    <property type="entry name" value="Asn_synthase_B_C"/>
    <property type="match status" value="1"/>
</dbReference>
<keyword evidence="12" id="KW-1185">Reference proteome</keyword>
<keyword evidence="6 8" id="KW-0315">Glutamine amidotransferase</keyword>
<comment type="catalytic activity">
    <reaction evidence="7">
        <text>L-aspartate + L-glutamine + ATP + H2O = L-asparagine + L-glutamate + AMP + diphosphate + H(+)</text>
        <dbReference type="Rhea" id="RHEA:12228"/>
        <dbReference type="ChEBI" id="CHEBI:15377"/>
        <dbReference type="ChEBI" id="CHEBI:15378"/>
        <dbReference type="ChEBI" id="CHEBI:29985"/>
        <dbReference type="ChEBI" id="CHEBI:29991"/>
        <dbReference type="ChEBI" id="CHEBI:30616"/>
        <dbReference type="ChEBI" id="CHEBI:33019"/>
        <dbReference type="ChEBI" id="CHEBI:58048"/>
        <dbReference type="ChEBI" id="CHEBI:58359"/>
        <dbReference type="ChEBI" id="CHEBI:456215"/>
        <dbReference type="EC" id="6.3.5.4"/>
    </reaction>
</comment>
<evidence type="ECO:0000313" key="12">
    <source>
        <dbReference type="Proteomes" id="UP000036520"/>
    </source>
</evidence>
<dbReference type="InterPro" id="IPR029055">
    <property type="entry name" value="Ntn_hydrolases_N"/>
</dbReference>
<dbReference type="InterPro" id="IPR001962">
    <property type="entry name" value="Asn_synthase"/>
</dbReference>
<comment type="pathway">
    <text evidence="1">Amino-acid biosynthesis; L-asparagine biosynthesis; L-asparagine from L-aspartate (L-Gln route): step 1/1.</text>
</comment>
<feature type="binding site" evidence="9">
    <location>
        <position position="287"/>
    </location>
    <ligand>
        <name>ATP</name>
        <dbReference type="ChEBI" id="CHEBI:30616"/>
    </ligand>
</feature>
<dbReference type="Proteomes" id="UP000036520">
    <property type="component" value="Chromosome"/>
</dbReference>
<dbReference type="CDD" id="cd00712">
    <property type="entry name" value="AsnB"/>
    <property type="match status" value="1"/>
</dbReference>
<dbReference type="PANTHER" id="PTHR43284:SF1">
    <property type="entry name" value="ASPARAGINE SYNTHETASE"/>
    <property type="match status" value="1"/>
</dbReference>
<dbReference type="InterPro" id="IPR017932">
    <property type="entry name" value="GATase_2_dom"/>
</dbReference>
<dbReference type="PANTHER" id="PTHR43284">
    <property type="entry name" value="ASPARAGINE SYNTHETASE (GLUTAMINE-HYDROLYZING)"/>
    <property type="match status" value="1"/>
</dbReference>
<dbReference type="KEGG" id="camu:CA2015_2254"/>
<feature type="active site" description="For GATase activity" evidence="8">
    <location>
        <position position="2"/>
    </location>
</feature>
<dbReference type="GO" id="GO:0005524">
    <property type="term" value="F:ATP binding"/>
    <property type="evidence" value="ECO:0007669"/>
    <property type="project" value="UniProtKB-KW"/>
</dbReference>
<dbReference type="Pfam" id="PF00733">
    <property type="entry name" value="Asn_synthase"/>
    <property type="match status" value="1"/>
</dbReference>
<dbReference type="SUPFAM" id="SSF56235">
    <property type="entry name" value="N-terminal nucleophile aminohydrolases (Ntn hydrolases)"/>
    <property type="match status" value="1"/>
</dbReference>
<dbReference type="EC" id="6.3.5.4" evidence="3"/>
<dbReference type="InterPro" id="IPR033738">
    <property type="entry name" value="AsnB_N"/>
</dbReference>